<sequence length="130" mass="15251">MDKESIWSEEKEKLWKSIKLKLINRQLLEYYDQEKEKLILEVGWTQEAVKFTLWGEPRVEKNSKERYVKKKLINLGSKVLSECEKNYSTIEKSALAVRLGLEKFSGFTKMILTEVRTIDASLNLNMESGM</sequence>
<dbReference type="AlphaFoldDB" id="A0A0K0ETK3"/>
<evidence type="ECO:0000313" key="2">
    <source>
        <dbReference type="WBParaSite" id="SSTP_0001277900.1"/>
    </source>
</evidence>
<dbReference type="WBParaSite" id="SSTP_0001277900.1">
    <property type="protein sequence ID" value="SSTP_0001277900.1"/>
    <property type="gene ID" value="SSTP_0001277900"/>
</dbReference>
<evidence type="ECO:0000259" key="1">
    <source>
        <dbReference type="Pfam" id="PF17919"/>
    </source>
</evidence>
<dbReference type="InterPro" id="IPR043502">
    <property type="entry name" value="DNA/RNA_pol_sf"/>
</dbReference>
<dbReference type="Pfam" id="PF17919">
    <property type="entry name" value="RT_RNaseH_2"/>
    <property type="match status" value="1"/>
</dbReference>
<accession>A0A0K0ETK3</accession>
<protein>
    <submittedName>
        <fullName evidence="2">RT_RNaseH_2 domain-containing protein</fullName>
    </submittedName>
</protein>
<organism evidence="2">
    <name type="scientific">Strongyloides stercoralis</name>
    <name type="common">Threadworm</name>
    <dbReference type="NCBI Taxonomy" id="6248"/>
    <lineage>
        <taxon>Eukaryota</taxon>
        <taxon>Metazoa</taxon>
        <taxon>Ecdysozoa</taxon>
        <taxon>Nematoda</taxon>
        <taxon>Chromadorea</taxon>
        <taxon>Rhabditida</taxon>
        <taxon>Tylenchina</taxon>
        <taxon>Panagrolaimomorpha</taxon>
        <taxon>Strongyloidoidea</taxon>
        <taxon>Strongyloididae</taxon>
        <taxon>Strongyloides</taxon>
    </lineage>
</organism>
<reference evidence="2" key="1">
    <citation type="submission" date="2015-08" db="UniProtKB">
        <authorList>
            <consortium name="WormBaseParasite"/>
        </authorList>
    </citation>
    <scope>IDENTIFICATION</scope>
</reference>
<feature type="domain" description="Reverse transcriptase/retrotransposon-derived protein RNase H-like" evidence="1">
    <location>
        <begin position="7"/>
        <end position="107"/>
    </location>
</feature>
<proteinExistence type="predicted"/>
<dbReference type="InterPro" id="IPR041577">
    <property type="entry name" value="RT_RNaseH_2"/>
</dbReference>
<dbReference type="SUPFAM" id="SSF56672">
    <property type="entry name" value="DNA/RNA polymerases"/>
    <property type="match status" value="1"/>
</dbReference>
<name>A0A0K0ETK3_STRER</name>